<evidence type="ECO:0000313" key="2">
    <source>
        <dbReference type="EMBL" id="ACK80114.1"/>
    </source>
</evidence>
<organism evidence="2 3">
    <name type="scientific">Acidithiobacillus ferrooxidans (strain ATCC 23270 / DSM 14882 / CIP 104768 / NCIMB 8455)</name>
    <name type="common">Ferrobacillus ferrooxidans (strain ATCC 23270)</name>
    <dbReference type="NCBI Taxonomy" id="243159"/>
    <lineage>
        <taxon>Bacteria</taxon>
        <taxon>Pseudomonadati</taxon>
        <taxon>Pseudomonadota</taxon>
        <taxon>Acidithiobacillia</taxon>
        <taxon>Acidithiobacillales</taxon>
        <taxon>Acidithiobacillaceae</taxon>
        <taxon>Acidithiobacillus</taxon>
    </lineage>
</organism>
<dbReference type="HOGENOM" id="CLU_2986024_0_0_6"/>
<dbReference type="PaxDb" id="243159-AFE_3179"/>
<dbReference type="AlphaFoldDB" id="B7JAT1"/>
<name>B7JAT1_ACIF2</name>
<proteinExistence type="predicted"/>
<evidence type="ECO:0000313" key="3">
    <source>
        <dbReference type="Proteomes" id="UP000001362"/>
    </source>
</evidence>
<reference evidence="2 3" key="1">
    <citation type="journal article" date="2008" name="BMC Genomics">
        <title>Acidithiobacillus ferrooxidans metabolism: from genome sequence to industrial applications.</title>
        <authorList>
            <person name="Valdes J."/>
            <person name="Pedroso I."/>
            <person name="Quatrini R."/>
            <person name="Dodson R.J."/>
            <person name="Tettelin H."/>
            <person name="Blake R.II."/>
            <person name="Eisen J.A."/>
            <person name="Holmes D.S."/>
        </authorList>
    </citation>
    <scope>NUCLEOTIDE SEQUENCE [LARGE SCALE GENOMIC DNA]</scope>
    <source>
        <strain evidence="3">ATCC 23270 / DSM 14882 / CIP 104768 / NCIMB 8455</strain>
    </source>
</reference>
<dbReference type="KEGG" id="afr:AFE_3179"/>
<sequence>MGSIGEHGLVTVRLSSNKSLQRTFDPPAIFAAKKRPTGQAPLNSGDRWTPSAQEEKI</sequence>
<dbReference type="EMBL" id="CP001219">
    <property type="protein sequence ID" value="ACK80114.1"/>
    <property type="molecule type" value="Genomic_DNA"/>
</dbReference>
<feature type="region of interest" description="Disordered" evidence="1">
    <location>
        <begin position="29"/>
        <end position="57"/>
    </location>
</feature>
<keyword evidence="3" id="KW-1185">Reference proteome</keyword>
<gene>
    <name evidence="2" type="ordered locus">AFE_3179</name>
</gene>
<dbReference type="STRING" id="243159.AFE_3179"/>
<dbReference type="Proteomes" id="UP000001362">
    <property type="component" value="Chromosome"/>
</dbReference>
<protein>
    <submittedName>
        <fullName evidence="2">Uncharacterized protein</fullName>
    </submittedName>
</protein>
<accession>B7JAT1</accession>
<evidence type="ECO:0000256" key="1">
    <source>
        <dbReference type="SAM" id="MobiDB-lite"/>
    </source>
</evidence>